<dbReference type="GO" id="GO:0003677">
    <property type="term" value="F:DNA binding"/>
    <property type="evidence" value="ECO:0007669"/>
    <property type="project" value="UniProtKB-KW"/>
</dbReference>
<dbReference type="RefSeq" id="WP_237240942.1">
    <property type="nucleotide sequence ID" value="NZ_JAKKDU010000023.1"/>
</dbReference>
<dbReference type="Pfam" id="PF17293">
    <property type="entry name" value="Arm-DNA-bind_5"/>
    <property type="match status" value="1"/>
</dbReference>
<organism evidence="4 5">
    <name type="scientific">Wocania arenilitoris</name>
    <dbReference type="NCBI Taxonomy" id="2044858"/>
    <lineage>
        <taxon>Bacteria</taxon>
        <taxon>Pseudomonadati</taxon>
        <taxon>Bacteroidota</taxon>
        <taxon>Flavobacteriia</taxon>
        <taxon>Flavobacteriales</taxon>
        <taxon>Flavobacteriaceae</taxon>
        <taxon>Wocania</taxon>
    </lineage>
</organism>
<dbReference type="AlphaFoldDB" id="A0AAE3ESQ6"/>
<dbReference type="InterPro" id="IPR035386">
    <property type="entry name" value="Arm-DNA-bind_5"/>
</dbReference>
<accession>A0AAE3ESQ6</accession>
<protein>
    <submittedName>
        <fullName evidence="4">Phage integrase SAM-like domain and Arm DNA-binding domain-containing protein</fullName>
    </submittedName>
</protein>
<dbReference type="InterPro" id="IPR010998">
    <property type="entry name" value="Integrase_recombinase_N"/>
</dbReference>
<evidence type="ECO:0000256" key="1">
    <source>
        <dbReference type="ARBA" id="ARBA00023125"/>
    </source>
</evidence>
<dbReference type="InterPro" id="IPR025269">
    <property type="entry name" value="SAM-like_dom"/>
</dbReference>
<evidence type="ECO:0000313" key="5">
    <source>
        <dbReference type="Proteomes" id="UP001199795"/>
    </source>
</evidence>
<comment type="caution">
    <text evidence="4">The sequence shown here is derived from an EMBL/GenBank/DDBJ whole genome shotgun (WGS) entry which is preliminary data.</text>
</comment>
<evidence type="ECO:0000259" key="2">
    <source>
        <dbReference type="Pfam" id="PF13102"/>
    </source>
</evidence>
<dbReference type="Proteomes" id="UP001199795">
    <property type="component" value="Unassembled WGS sequence"/>
</dbReference>
<feature type="domain" description="Arm DNA-binding" evidence="3">
    <location>
        <begin position="8"/>
        <end position="84"/>
    </location>
</feature>
<evidence type="ECO:0000259" key="3">
    <source>
        <dbReference type="Pfam" id="PF17293"/>
    </source>
</evidence>
<reference evidence="4" key="1">
    <citation type="submission" date="2022-01" db="EMBL/GenBank/DDBJ databases">
        <title>Draft genome sequence of Sabulilitoribacter arenilitoris KCTC 52401.</title>
        <authorList>
            <person name="Oh J.-S."/>
        </authorList>
    </citation>
    <scope>NUCLEOTIDE SEQUENCE</scope>
    <source>
        <strain evidence="4">HMF6543</strain>
    </source>
</reference>
<dbReference type="Pfam" id="PF13102">
    <property type="entry name" value="Phage_int_SAM_5"/>
    <property type="match status" value="1"/>
</dbReference>
<gene>
    <name evidence="4" type="ORF">L3X37_14795</name>
</gene>
<dbReference type="EMBL" id="JAKKDU010000023">
    <property type="protein sequence ID" value="MCF7569614.1"/>
    <property type="molecule type" value="Genomic_DNA"/>
</dbReference>
<sequence>MVNVKTKLDTRRPKADGTYNIIYRITHINRVYTINSGISILEHYWDSQHFQIIKQQPNAKLLNLKLLKDYFKIEKAILTLDDDFTIEKLRSFIKGEAPNTTKSFKKFAQELIDQMMDEGRTENALVYQAAVNRLTAFSNDDIAFNKIDYKLLTEFIHQLKLEGLRTNSISNYLRSISTLL</sequence>
<proteinExistence type="predicted"/>
<evidence type="ECO:0000313" key="4">
    <source>
        <dbReference type="EMBL" id="MCF7569614.1"/>
    </source>
</evidence>
<keyword evidence="1 4" id="KW-0238">DNA-binding</keyword>
<dbReference type="Gene3D" id="1.10.150.130">
    <property type="match status" value="1"/>
</dbReference>
<keyword evidence="5" id="KW-1185">Reference proteome</keyword>
<name>A0AAE3ESQ6_9FLAO</name>
<feature type="domain" description="Phage integrase SAM-like" evidence="2">
    <location>
        <begin position="103"/>
        <end position="180"/>
    </location>
</feature>